<feature type="compositionally biased region" description="Pro residues" evidence="1">
    <location>
        <begin position="312"/>
        <end position="321"/>
    </location>
</feature>
<keyword evidence="3" id="KW-0547">Nucleotide-binding</keyword>
<name>A0A561EQJ0_9ACTN</name>
<evidence type="ECO:0000256" key="1">
    <source>
        <dbReference type="SAM" id="MobiDB-lite"/>
    </source>
</evidence>
<reference evidence="3 4" key="1">
    <citation type="submission" date="2019-06" db="EMBL/GenBank/DDBJ databases">
        <title>Sequencing the genomes of 1000 actinobacteria strains.</title>
        <authorList>
            <person name="Klenk H.-P."/>
        </authorList>
    </citation>
    <scope>NUCLEOTIDE SEQUENCE [LARGE SCALE GENOMIC DNA]</scope>
    <source>
        <strain evidence="3 4">DSM 41649</strain>
    </source>
</reference>
<feature type="domain" description="Helicase XPB/Ssl2 N-terminal" evidence="2">
    <location>
        <begin position="609"/>
        <end position="730"/>
    </location>
</feature>
<keyword evidence="3" id="KW-0347">Helicase</keyword>
<dbReference type="OrthoDB" id="3415124at2"/>
<feature type="region of interest" description="Disordered" evidence="1">
    <location>
        <begin position="400"/>
        <end position="421"/>
    </location>
</feature>
<feature type="region of interest" description="Disordered" evidence="1">
    <location>
        <begin position="309"/>
        <end position="337"/>
    </location>
</feature>
<proteinExistence type="predicted"/>
<keyword evidence="4" id="KW-1185">Reference proteome</keyword>
<dbReference type="RefSeq" id="WP_145790821.1">
    <property type="nucleotide sequence ID" value="NZ_BAAABR010000007.1"/>
</dbReference>
<dbReference type="EMBL" id="VIVR01000001">
    <property type="protein sequence ID" value="TWE17865.1"/>
    <property type="molecule type" value="Genomic_DNA"/>
</dbReference>
<keyword evidence="3" id="KW-0378">Hydrolase</keyword>
<comment type="caution">
    <text evidence="3">The sequence shown here is derived from an EMBL/GenBank/DDBJ whole genome shotgun (WGS) entry which is preliminary data.</text>
</comment>
<organism evidence="3 4">
    <name type="scientific">Kitasatospora atroaurantiaca</name>
    <dbReference type="NCBI Taxonomy" id="285545"/>
    <lineage>
        <taxon>Bacteria</taxon>
        <taxon>Bacillati</taxon>
        <taxon>Actinomycetota</taxon>
        <taxon>Actinomycetes</taxon>
        <taxon>Kitasatosporales</taxon>
        <taxon>Streptomycetaceae</taxon>
        <taxon>Kitasatospora</taxon>
    </lineage>
</organism>
<keyword evidence="3" id="KW-0067">ATP-binding</keyword>
<dbReference type="GO" id="GO:0004386">
    <property type="term" value="F:helicase activity"/>
    <property type="evidence" value="ECO:0007669"/>
    <property type="project" value="UniProtKB-KW"/>
</dbReference>
<dbReference type="InterPro" id="IPR032830">
    <property type="entry name" value="XPB/Ssl2_N"/>
</dbReference>
<sequence length="807" mass="84860">MTSADALKTWLTTRTAEQLTELLEQRMLPYSGGPGLEDPARLAEHLLSGNSVMIGLNFLDRAELQVLVTVAVLAERLYGPAPVSAARPGPAGFAGPQLTPRPGVFTVRPPEPSERAVPRDRLLAALGASADRALESLAERALDSLAERALLLPPHGDLLTVPAVLHQQAAELQGLGRPLTILLSDAYKAAEIRLLAENLGLPAARTREEAQGMIVEHLQEAEAVRQLVADAPPDAVELLEALVPGPPLLRTHCFVPDTGSYYGATSKFQFRQGGSGDPGTDWLAARGLLVPVGVDLVELPHEVGAALRDPSAPMPFQPEPPAVGAARPLPAHADGEAQAAATAAASRVELLLRSTAAAPLAVRKTGGIAVRDTRKLAKAIGAPEQHTRLWLDLTANAGLIAPHRDTPPPTRGRKPAPLPPARMLPTARYDSWLAAPPADRLVPLIAAWAVTPEVFSHWPDHDETPVALVTPQDEDAVPLRHALLETLARLPAGYGVGTAATLGEETLGELLEAASWHQLAVEPSSRMKELATATLAEAELLGVVAHGALTPVGHAVLGLLRAGAARWFPAVPGTGVALSEYRALAYAVAELRSALATLVTAPRTTARFQADLTAVVTGAAAPELAELLDSVADRESDGHAVVWRISPASVRRALDAGADAADLLERLTQVSDGGRPLPQTLEYLLKDTARTHGRIRVVRSACCLRSDDEALVLELSKSRALARIGLRRIAPTVLISSAAPAETLAALRLAGYAPVLEAETGTTVVERASQERAAVEMPALDEARHHYGRGPATPAALAAAVLAKVLG</sequence>
<evidence type="ECO:0000313" key="4">
    <source>
        <dbReference type="Proteomes" id="UP000318416"/>
    </source>
</evidence>
<dbReference type="Proteomes" id="UP000318416">
    <property type="component" value="Unassembled WGS sequence"/>
</dbReference>
<gene>
    <name evidence="3" type="ORF">FB465_2903</name>
</gene>
<dbReference type="Pfam" id="PF13625">
    <property type="entry name" value="Helicase_C_3"/>
    <property type="match status" value="1"/>
</dbReference>
<evidence type="ECO:0000313" key="3">
    <source>
        <dbReference type="EMBL" id="TWE17865.1"/>
    </source>
</evidence>
<evidence type="ECO:0000259" key="2">
    <source>
        <dbReference type="Pfam" id="PF13625"/>
    </source>
</evidence>
<accession>A0A561EQJ0</accession>
<protein>
    <submittedName>
        <fullName evidence="3">XPB/Ssl2-like helicase family protein</fullName>
    </submittedName>
</protein>
<dbReference type="AlphaFoldDB" id="A0A561EQJ0"/>